<dbReference type="SUPFAM" id="SSF53474">
    <property type="entry name" value="alpha/beta-Hydrolases"/>
    <property type="match status" value="1"/>
</dbReference>
<dbReference type="PANTHER" id="PTHR35602">
    <property type="entry name" value="ESTERASE YQIA-RELATED"/>
    <property type="match status" value="1"/>
</dbReference>
<sequence length="180" mass="20781">MILYLHGFDATSPGNYEKVRQLQFIDDDVRLLSYSTLYPKHDMQHLLNEVCKQLKLTDDKQPLLLGVGLGGFWAERIGFLAGIKTVLVNPNLWPEENMPGKIDRPEEYVDIAQKCVKDFRSKNRGRALCLLSVHDEVLDSCRSDALMRQYYEVIWDKQQSHKFPSLSSHMVAIKAFKKQP</sequence>
<name>A0A4R2FG71_9GAMM</name>
<dbReference type="Proteomes" id="UP000294832">
    <property type="component" value="Unassembled WGS sequence"/>
</dbReference>
<proteinExistence type="predicted"/>
<dbReference type="RefSeq" id="WP_133038706.1">
    <property type="nucleotide sequence ID" value="NZ_SLWF01000009.1"/>
</dbReference>
<comment type="caution">
    <text evidence="1">The sequence shown here is derived from an EMBL/GenBank/DDBJ whole genome shotgun (WGS) entry which is preliminary data.</text>
</comment>
<dbReference type="AlphaFoldDB" id="A0A4R2FG71"/>
<dbReference type="InterPro" id="IPR008886">
    <property type="entry name" value="UPF0227/Esterase_YqiA"/>
</dbReference>
<dbReference type="OrthoDB" id="6469735at2"/>
<organism evidence="1 2">
    <name type="scientific">Shewanella fodinae</name>
    <dbReference type="NCBI Taxonomy" id="552357"/>
    <lineage>
        <taxon>Bacteria</taxon>
        <taxon>Pseudomonadati</taxon>
        <taxon>Pseudomonadota</taxon>
        <taxon>Gammaproteobacteria</taxon>
        <taxon>Alteromonadales</taxon>
        <taxon>Shewanellaceae</taxon>
        <taxon>Shewanella</taxon>
    </lineage>
</organism>
<evidence type="ECO:0000313" key="2">
    <source>
        <dbReference type="Proteomes" id="UP000294832"/>
    </source>
</evidence>
<dbReference type="PANTHER" id="PTHR35602:SF2">
    <property type="entry name" value="UPF0227 PROTEIN YCFP"/>
    <property type="match status" value="1"/>
</dbReference>
<protein>
    <submittedName>
        <fullName evidence="1">Uncharacterized protein</fullName>
    </submittedName>
</protein>
<keyword evidence="2" id="KW-1185">Reference proteome</keyword>
<dbReference type="InterPro" id="IPR029058">
    <property type="entry name" value="AB_hydrolase_fold"/>
</dbReference>
<evidence type="ECO:0000313" key="1">
    <source>
        <dbReference type="EMBL" id="TCN85434.1"/>
    </source>
</evidence>
<dbReference type="EMBL" id="SLWF01000009">
    <property type="protein sequence ID" value="TCN85434.1"/>
    <property type="molecule type" value="Genomic_DNA"/>
</dbReference>
<dbReference type="Gene3D" id="3.40.50.1820">
    <property type="entry name" value="alpha/beta hydrolase"/>
    <property type="match status" value="1"/>
</dbReference>
<accession>A0A4R2FG71</accession>
<dbReference type="NCBIfam" id="NF003431">
    <property type="entry name" value="PRK04940.1"/>
    <property type="match status" value="1"/>
</dbReference>
<dbReference type="Pfam" id="PF05728">
    <property type="entry name" value="UPF0227"/>
    <property type="match status" value="1"/>
</dbReference>
<gene>
    <name evidence="1" type="ORF">EDC91_10994</name>
</gene>
<reference evidence="1 2" key="1">
    <citation type="submission" date="2019-03" db="EMBL/GenBank/DDBJ databases">
        <title>Freshwater and sediment microbial communities from various areas in North America, analyzing microbe dynamics in response to fracking.</title>
        <authorList>
            <person name="Lamendella R."/>
        </authorList>
    </citation>
    <scope>NUCLEOTIDE SEQUENCE [LARGE SCALE GENOMIC DNA]</scope>
    <source>
        <strain evidence="1 2">74A</strain>
    </source>
</reference>